<dbReference type="EMBL" id="JH993058">
    <property type="protein sequence ID" value="EKX37548.1"/>
    <property type="molecule type" value="Genomic_DNA"/>
</dbReference>
<feature type="coiled-coil region" evidence="1">
    <location>
        <begin position="26"/>
        <end position="103"/>
    </location>
</feature>
<evidence type="ECO:0000313" key="2">
    <source>
        <dbReference type="EMBL" id="EKX37548.1"/>
    </source>
</evidence>
<dbReference type="AlphaFoldDB" id="L1IMR5"/>
<evidence type="ECO:0000313" key="3">
    <source>
        <dbReference type="EnsemblProtists" id="EKX37548"/>
    </source>
</evidence>
<sequence length="148" mass="17303">MLAFRPSPLLLKLLSEHARKAIKYVRHKLEDTLNDYDQLRKSYEDAMFKISELESDRVALLEALRADGNYKLLTYASELELKIKNLEQELDSTRMILEESERNRTSLLQVSNELHHQKVLNSTLTQQLNVQAKDFQIEKNDMLQEVGN</sequence>
<evidence type="ECO:0000256" key="1">
    <source>
        <dbReference type="SAM" id="Coils"/>
    </source>
</evidence>
<dbReference type="KEGG" id="gtt:GUITHDRAFT_116356"/>
<dbReference type="HOGENOM" id="CLU_1762282_0_0_1"/>
<organism evidence="2">
    <name type="scientific">Guillardia theta (strain CCMP2712)</name>
    <name type="common">Cryptophyte</name>
    <dbReference type="NCBI Taxonomy" id="905079"/>
    <lineage>
        <taxon>Eukaryota</taxon>
        <taxon>Cryptophyceae</taxon>
        <taxon>Pyrenomonadales</taxon>
        <taxon>Geminigeraceae</taxon>
        <taxon>Guillardia</taxon>
    </lineage>
</organism>
<dbReference type="RefSeq" id="XP_005824528.1">
    <property type="nucleotide sequence ID" value="XM_005824471.1"/>
</dbReference>
<dbReference type="Proteomes" id="UP000011087">
    <property type="component" value="Unassembled WGS sequence"/>
</dbReference>
<evidence type="ECO:0000313" key="4">
    <source>
        <dbReference type="Proteomes" id="UP000011087"/>
    </source>
</evidence>
<proteinExistence type="predicted"/>
<dbReference type="EnsemblProtists" id="EKX37548">
    <property type="protein sequence ID" value="EKX37548"/>
    <property type="gene ID" value="GUITHDRAFT_116356"/>
</dbReference>
<keyword evidence="4" id="KW-1185">Reference proteome</keyword>
<name>L1IMR5_GUITC</name>
<reference evidence="3" key="3">
    <citation type="submission" date="2016-03" db="UniProtKB">
        <authorList>
            <consortium name="EnsemblProtists"/>
        </authorList>
    </citation>
    <scope>IDENTIFICATION</scope>
</reference>
<dbReference type="PaxDb" id="55529-EKX37548"/>
<keyword evidence="1" id="KW-0175">Coiled coil</keyword>
<gene>
    <name evidence="2" type="ORF">GUITHDRAFT_116356</name>
</gene>
<protein>
    <submittedName>
        <fullName evidence="2 3">Uncharacterized protein</fullName>
    </submittedName>
</protein>
<reference evidence="4" key="2">
    <citation type="submission" date="2012-11" db="EMBL/GenBank/DDBJ databases">
        <authorList>
            <person name="Kuo A."/>
            <person name="Curtis B.A."/>
            <person name="Tanifuji G."/>
            <person name="Burki F."/>
            <person name="Gruber A."/>
            <person name="Irimia M."/>
            <person name="Maruyama S."/>
            <person name="Arias M.C."/>
            <person name="Ball S.G."/>
            <person name="Gile G.H."/>
            <person name="Hirakawa Y."/>
            <person name="Hopkins J.F."/>
            <person name="Rensing S.A."/>
            <person name="Schmutz J."/>
            <person name="Symeonidi A."/>
            <person name="Elias M."/>
            <person name="Eveleigh R.J."/>
            <person name="Herman E.K."/>
            <person name="Klute M.J."/>
            <person name="Nakayama T."/>
            <person name="Obornik M."/>
            <person name="Reyes-Prieto A."/>
            <person name="Armbrust E.V."/>
            <person name="Aves S.J."/>
            <person name="Beiko R.G."/>
            <person name="Coutinho P."/>
            <person name="Dacks J.B."/>
            <person name="Durnford D.G."/>
            <person name="Fast N.M."/>
            <person name="Green B.R."/>
            <person name="Grisdale C."/>
            <person name="Hempe F."/>
            <person name="Henrissat B."/>
            <person name="Hoppner M.P."/>
            <person name="Ishida K.-I."/>
            <person name="Kim E."/>
            <person name="Koreny L."/>
            <person name="Kroth P.G."/>
            <person name="Liu Y."/>
            <person name="Malik S.-B."/>
            <person name="Maier U.G."/>
            <person name="McRose D."/>
            <person name="Mock T."/>
            <person name="Neilson J.A."/>
            <person name="Onodera N.T."/>
            <person name="Poole A.M."/>
            <person name="Pritham E.J."/>
            <person name="Richards T.A."/>
            <person name="Rocap G."/>
            <person name="Roy S.W."/>
            <person name="Sarai C."/>
            <person name="Schaack S."/>
            <person name="Shirato S."/>
            <person name="Slamovits C.H."/>
            <person name="Spencer D.F."/>
            <person name="Suzuki S."/>
            <person name="Worden A.Z."/>
            <person name="Zauner S."/>
            <person name="Barry K."/>
            <person name="Bell C."/>
            <person name="Bharti A.K."/>
            <person name="Crow J.A."/>
            <person name="Grimwood J."/>
            <person name="Kramer R."/>
            <person name="Lindquist E."/>
            <person name="Lucas S."/>
            <person name="Salamov A."/>
            <person name="McFadden G.I."/>
            <person name="Lane C.E."/>
            <person name="Keeling P.J."/>
            <person name="Gray M.W."/>
            <person name="Grigoriev I.V."/>
            <person name="Archibald J.M."/>
        </authorList>
    </citation>
    <scope>NUCLEOTIDE SEQUENCE</scope>
    <source>
        <strain evidence="4">CCMP2712</strain>
    </source>
</reference>
<dbReference type="GeneID" id="17294241"/>
<accession>L1IMR5</accession>
<reference evidence="2 4" key="1">
    <citation type="journal article" date="2012" name="Nature">
        <title>Algal genomes reveal evolutionary mosaicism and the fate of nucleomorphs.</title>
        <authorList>
            <consortium name="DOE Joint Genome Institute"/>
            <person name="Curtis B.A."/>
            <person name="Tanifuji G."/>
            <person name="Burki F."/>
            <person name="Gruber A."/>
            <person name="Irimia M."/>
            <person name="Maruyama S."/>
            <person name="Arias M.C."/>
            <person name="Ball S.G."/>
            <person name="Gile G.H."/>
            <person name="Hirakawa Y."/>
            <person name="Hopkins J.F."/>
            <person name="Kuo A."/>
            <person name="Rensing S.A."/>
            <person name="Schmutz J."/>
            <person name="Symeonidi A."/>
            <person name="Elias M."/>
            <person name="Eveleigh R.J."/>
            <person name="Herman E.K."/>
            <person name="Klute M.J."/>
            <person name="Nakayama T."/>
            <person name="Obornik M."/>
            <person name="Reyes-Prieto A."/>
            <person name="Armbrust E.V."/>
            <person name="Aves S.J."/>
            <person name="Beiko R.G."/>
            <person name="Coutinho P."/>
            <person name="Dacks J.B."/>
            <person name="Durnford D.G."/>
            <person name="Fast N.M."/>
            <person name="Green B.R."/>
            <person name="Grisdale C.J."/>
            <person name="Hempel F."/>
            <person name="Henrissat B."/>
            <person name="Hoppner M.P."/>
            <person name="Ishida K."/>
            <person name="Kim E."/>
            <person name="Koreny L."/>
            <person name="Kroth P.G."/>
            <person name="Liu Y."/>
            <person name="Malik S.B."/>
            <person name="Maier U.G."/>
            <person name="McRose D."/>
            <person name="Mock T."/>
            <person name="Neilson J.A."/>
            <person name="Onodera N.T."/>
            <person name="Poole A.M."/>
            <person name="Pritham E.J."/>
            <person name="Richards T.A."/>
            <person name="Rocap G."/>
            <person name="Roy S.W."/>
            <person name="Sarai C."/>
            <person name="Schaack S."/>
            <person name="Shirato S."/>
            <person name="Slamovits C.H."/>
            <person name="Spencer D.F."/>
            <person name="Suzuki S."/>
            <person name="Worden A.Z."/>
            <person name="Zauner S."/>
            <person name="Barry K."/>
            <person name="Bell C."/>
            <person name="Bharti A.K."/>
            <person name="Crow J.A."/>
            <person name="Grimwood J."/>
            <person name="Kramer R."/>
            <person name="Lindquist E."/>
            <person name="Lucas S."/>
            <person name="Salamov A."/>
            <person name="McFadden G.I."/>
            <person name="Lane C.E."/>
            <person name="Keeling P.J."/>
            <person name="Gray M.W."/>
            <person name="Grigoriev I.V."/>
            <person name="Archibald J.M."/>
        </authorList>
    </citation>
    <scope>NUCLEOTIDE SEQUENCE</scope>
    <source>
        <strain evidence="2 4">CCMP2712</strain>
    </source>
</reference>